<feature type="compositionally biased region" description="Basic residues" evidence="1">
    <location>
        <begin position="77"/>
        <end position="88"/>
    </location>
</feature>
<feature type="compositionally biased region" description="Basic residues" evidence="1">
    <location>
        <begin position="19"/>
        <end position="29"/>
    </location>
</feature>
<evidence type="ECO:0008006" key="4">
    <source>
        <dbReference type="Google" id="ProtNLM"/>
    </source>
</evidence>
<dbReference type="Proteomes" id="UP000016936">
    <property type="component" value="Unassembled WGS sequence"/>
</dbReference>
<evidence type="ECO:0000256" key="1">
    <source>
        <dbReference type="SAM" id="MobiDB-lite"/>
    </source>
</evidence>
<proteinExistence type="predicted"/>
<accession>M2UJC9</accession>
<organism evidence="2 3">
    <name type="scientific">Cochliobolus heterostrophus (strain C5 / ATCC 48332 / race O)</name>
    <name type="common">Southern corn leaf blight fungus</name>
    <name type="synonym">Bipolaris maydis</name>
    <dbReference type="NCBI Taxonomy" id="701091"/>
    <lineage>
        <taxon>Eukaryota</taxon>
        <taxon>Fungi</taxon>
        <taxon>Dikarya</taxon>
        <taxon>Ascomycota</taxon>
        <taxon>Pezizomycotina</taxon>
        <taxon>Dothideomycetes</taxon>
        <taxon>Pleosporomycetidae</taxon>
        <taxon>Pleosporales</taxon>
        <taxon>Pleosporineae</taxon>
        <taxon>Pleosporaceae</taxon>
        <taxon>Bipolaris</taxon>
    </lineage>
</organism>
<dbReference type="EMBL" id="KB445581">
    <property type="protein sequence ID" value="EMD88098.1"/>
    <property type="molecule type" value="Genomic_DNA"/>
</dbReference>
<dbReference type="AlphaFoldDB" id="M2UJC9"/>
<keyword evidence="3" id="KW-1185">Reference proteome</keyword>
<dbReference type="OMA" id="LWFSQTP"/>
<gene>
    <name evidence="2" type="ORF">COCHEDRAFT_1227325</name>
</gene>
<dbReference type="PANTHER" id="PTHR35179">
    <property type="entry name" value="PROTEIN CBG02620"/>
    <property type="match status" value="1"/>
</dbReference>
<reference evidence="3" key="2">
    <citation type="journal article" date="2013" name="PLoS Genet.">
        <title>Comparative genome structure, secondary metabolite, and effector coding capacity across Cochliobolus pathogens.</title>
        <authorList>
            <person name="Condon B.J."/>
            <person name="Leng Y."/>
            <person name="Wu D."/>
            <person name="Bushley K.E."/>
            <person name="Ohm R.A."/>
            <person name="Otillar R."/>
            <person name="Martin J."/>
            <person name="Schackwitz W."/>
            <person name="Grimwood J."/>
            <person name="MohdZainudin N."/>
            <person name="Xue C."/>
            <person name="Wang R."/>
            <person name="Manning V.A."/>
            <person name="Dhillon B."/>
            <person name="Tu Z.J."/>
            <person name="Steffenson B.J."/>
            <person name="Salamov A."/>
            <person name="Sun H."/>
            <person name="Lowry S."/>
            <person name="LaButti K."/>
            <person name="Han J."/>
            <person name="Copeland A."/>
            <person name="Lindquist E."/>
            <person name="Barry K."/>
            <person name="Schmutz J."/>
            <person name="Baker S.E."/>
            <person name="Ciuffetti L.M."/>
            <person name="Grigoriev I.V."/>
            <person name="Zhong S."/>
            <person name="Turgeon B.G."/>
        </authorList>
    </citation>
    <scope>NUCLEOTIDE SEQUENCE [LARGE SCALE GENOMIC DNA]</scope>
    <source>
        <strain evidence="3">C5 / ATCC 48332 / race O</strain>
    </source>
</reference>
<feature type="compositionally biased region" description="Polar residues" evidence="1">
    <location>
        <begin position="97"/>
        <end position="109"/>
    </location>
</feature>
<dbReference type="PANTHER" id="PTHR35179:SF1">
    <property type="entry name" value="INTEGRAL MEMBRANE PROTEIN"/>
    <property type="match status" value="1"/>
</dbReference>
<evidence type="ECO:0000313" key="2">
    <source>
        <dbReference type="EMBL" id="EMD88098.1"/>
    </source>
</evidence>
<dbReference type="HOGENOM" id="CLU_030046_0_0_1"/>
<name>M2UJC9_COCH5</name>
<feature type="compositionally biased region" description="Polar residues" evidence="1">
    <location>
        <begin position="154"/>
        <end position="163"/>
    </location>
</feature>
<dbReference type="eggNOG" id="ENOG502R6JX">
    <property type="taxonomic scope" value="Eukaryota"/>
</dbReference>
<feature type="compositionally biased region" description="Polar residues" evidence="1">
    <location>
        <begin position="49"/>
        <end position="62"/>
    </location>
</feature>
<dbReference type="OrthoDB" id="420564at2759"/>
<feature type="region of interest" description="Disordered" evidence="1">
    <location>
        <begin position="1"/>
        <end position="177"/>
    </location>
</feature>
<reference evidence="2 3" key="1">
    <citation type="journal article" date="2012" name="PLoS Pathog.">
        <title>Diverse lifestyles and strategies of plant pathogenesis encoded in the genomes of eighteen Dothideomycetes fungi.</title>
        <authorList>
            <person name="Ohm R.A."/>
            <person name="Feau N."/>
            <person name="Henrissat B."/>
            <person name="Schoch C.L."/>
            <person name="Horwitz B.A."/>
            <person name="Barry K.W."/>
            <person name="Condon B.J."/>
            <person name="Copeland A.C."/>
            <person name="Dhillon B."/>
            <person name="Glaser F."/>
            <person name="Hesse C.N."/>
            <person name="Kosti I."/>
            <person name="LaButti K."/>
            <person name="Lindquist E.A."/>
            <person name="Lucas S."/>
            <person name="Salamov A.A."/>
            <person name="Bradshaw R.E."/>
            <person name="Ciuffetti L."/>
            <person name="Hamelin R.C."/>
            <person name="Kema G.H.J."/>
            <person name="Lawrence C."/>
            <person name="Scott J.A."/>
            <person name="Spatafora J.W."/>
            <person name="Turgeon B.G."/>
            <person name="de Wit P.J.G.M."/>
            <person name="Zhong S."/>
            <person name="Goodwin S.B."/>
            <person name="Grigoriev I.V."/>
        </authorList>
    </citation>
    <scope>NUCLEOTIDE SEQUENCE [LARGE SCALE GENOMIC DNA]</scope>
    <source>
        <strain evidence="3">C5 / ATCC 48332 / race O</strain>
    </source>
</reference>
<protein>
    <recommendedName>
        <fullName evidence="4">Geranylgeranyl pyrophosphate synthetase</fullName>
    </recommendedName>
</protein>
<sequence length="552" mass="60100">MVDPSNVPQKGAHKDGCRQAKHKREKSKKATGAPLTVSGVLANQAPRAQKTTQESQLMTESVKSAPKEDSETAATPKKNKPRPSKSARARIQAAKASLTTESPSSSTGIVRSAPDVKEPRLATVPVSASPSGVLPAKNTHSRVTPPTPNPAKVSKSTPNSTHKSASKRVPPKAKSSTWKTAWMLKETTGRTIITIDTISLQPDNNPVDSTEGFETLCSYNWQNDGTIYVPGGPPKWTPPLLPTTLAQDAGHHFIDQNAARVPKYPFEPAFRALSLMNPETSLAAVDILANRNSLRKLLDLSAGKKLDPFCMGLNLINDTLVISRKERTAQHMVHGTPNSGYGHNFERAFTTPDNDLGNSSSHHRVIRYRIGPLDCVVRFEVDAYYDDSEHDILADSLTAAMEKLQVAENAAPSTPMQPPNAPTIAIEKGTFVSPSLLAEIKAKKLNRVADAMPQLWFGRTPYFINGNHEKGTVHSVSVTRAEEQFGKWEAANQERLRKMVGLLVGIKRTVRGIRGGAGILVYDVKGGPLKVYQARSEEGVLPKDIIEKHWTV</sequence>
<evidence type="ECO:0000313" key="3">
    <source>
        <dbReference type="Proteomes" id="UP000016936"/>
    </source>
</evidence>
<dbReference type="STRING" id="701091.M2UJC9"/>